<dbReference type="RefSeq" id="WP_263830068.1">
    <property type="nucleotide sequence ID" value="NZ_JAOWLB010000017.1"/>
</dbReference>
<dbReference type="PANTHER" id="PTHR11203">
    <property type="entry name" value="CLEAVAGE AND POLYADENYLATION SPECIFICITY FACTOR FAMILY MEMBER"/>
    <property type="match status" value="1"/>
</dbReference>
<dbReference type="InterPro" id="IPR036866">
    <property type="entry name" value="RibonucZ/Hydroxyglut_hydro"/>
</dbReference>
<evidence type="ECO:0000313" key="4">
    <source>
        <dbReference type="EMBL" id="MCV2890409.1"/>
    </source>
</evidence>
<dbReference type="InterPro" id="IPR001279">
    <property type="entry name" value="Metallo-B-lactamas"/>
</dbReference>
<dbReference type="CDD" id="cd16295">
    <property type="entry name" value="TTHA0252-CPSF-like_MBL-fold"/>
    <property type="match status" value="1"/>
</dbReference>
<sequence>MRHVFLTFIYTAFLGRAIPRSRSDMAPKISFLGAAREVTGSCFLVETGEVRFLIDCGMFQGGREAPARNRKPFGFDPESIDFVLLTHAHIDHSGLLPKLTKAGFTGPIFATEATADLLGVMLPDSAHIQESDARKHWRRSKRGAASSTEPIYTMNDVRLCLQQVHAIRYDTKLTPHGKVCCRFRDAGHILGSAIIEVWISEGDGETTKIVFSGDLGQPGRPILRDPTPIPDADILVIESTYGNREHEDLSTTLDEMIEIVERTRHGDGGNIIVPAFAVGRTQEVLYHLHRLTCEGRLRDLMIFVDSPMATEATRITRRHLELFDEQAKNLAGWHKVGADLPYLKFTSSVDESKALNQISAGAIIISASGMCDAGRIRHHLRQNLPRPESIVMITGFQAKGSLGRRLVDGVRRVRLFGDDIPVRAAIHSVNGLSAHADRKALMAWADGFRAPPHQTFIVHGEETAALEFAHALRTEKGWTVTVPEPGACFEIGPSP</sequence>
<dbReference type="InterPro" id="IPR022712">
    <property type="entry name" value="Beta_Casp"/>
</dbReference>
<accession>A0ABT3AP11</accession>
<reference evidence="4 5" key="1">
    <citation type="submission" date="2022-10" db="EMBL/GenBank/DDBJ databases">
        <title>Ruegeria sp. nov., isolated from ocean surface sediments.</title>
        <authorList>
            <person name="He W."/>
            <person name="Xue H.-P."/>
            <person name="Zhang D.-F."/>
        </authorList>
    </citation>
    <scope>NUCLEOTIDE SEQUENCE [LARGE SCALE GENOMIC DNA]</scope>
    <source>
        <strain evidence="4 5">XHP0148</strain>
    </source>
</reference>
<feature type="domain" description="Beta-Casp" evidence="3">
    <location>
        <begin position="281"/>
        <end position="406"/>
    </location>
</feature>
<dbReference type="SMART" id="SM00849">
    <property type="entry name" value="Lactamase_B"/>
    <property type="match status" value="1"/>
</dbReference>
<dbReference type="Gene3D" id="3.40.50.10890">
    <property type="match status" value="1"/>
</dbReference>
<evidence type="ECO:0000256" key="1">
    <source>
        <dbReference type="ARBA" id="ARBA00022801"/>
    </source>
</evidence>
<dbReference type="SMART" id="SM01027">
    <property type="entry name" value="Beta-Casp"/>
    <property type="match status" value="1"/>
</dbReference>
<dbReference type="SUPFAM" id="SSF56281">
    <property type="entry name" value="Metallo-hydrolase/oxidoreductase"/>
    <property type="match status" value="1"/>
</dbReference>
<keyword evidence="5" id="KW-1185">Reference proteome</keyword>
<dbReference type="InterPro" id="IPR050698">
    <property type="entry name" value="MBL"/>
</dbReference>
<dbReference type="Proteomes" id="UP001320899">
    <property type="component" value="Unassembled WGS sequence"/>
</dbReference>
<dbReference type="PANTHER" id="PTHR11203:SF37">
    <property type="entry name" value="INTEGRATOR COMPLEX SUBUNIT 11"/>
    <property type="match status" value="1"/>
</dbReference>
<keyword evidence="1" id="KW-0378">Hydrolase</keyword>
<dbReference type="EMBL" id="JAOWLB010000017">
    <property type="protein sequence ID" value="MCV2890409.1"/>
    <property type="molecule type" value="Genomic_DNA"/>
</dbReference>
<dbReference type="Pfam" id="PF10996">
    <property type="entry name" value="Beta-Casp"/>
    <property type="match status" value="1"/>
</dbReference>
<dbReference type="Pfam" id="PF00753">
    <property type="entry name" value="Lactamase_B"/>
    <property type="match status" value="1"/>
</dbReference>
<dbReference type="Pfam" id="PF07521">
    <property type="entry name" value="RMMBL"/>
    <property type="match status" value="1"/>
</dbReference>
<feature type="domain" description="Metallo-beta-lactamase" evidence="2">
    <location>
        <begin position="39"/>
        <end position="253"/>
    </location>
</feature>
<proteinExistence type="predicted"/>
<evidence type="ECO:0000313" key="5">
    <source>
        <dbReference type="Proteomes" id="UP001320899"/>
    </source>
</evidence>
<organism evidence="4 5">
    <name type="scientific">Ruegeria aquimaris</name>
    <dbReference type="NCBI Taxonomy" id="2984333"/>
    <lineage>
        <taxon>Bacteria</taxon>
        <taxon>Pseudomonadati</taxon>
        <taxon>Pseudomonadota</taxon>
        <taxon>Alphaproteobacteria</taxon>
        <taxon>Rhodobacterales</taxon>
        <taxon>Roseobacteraceae</taxon>
        <taxon>Ruegeria</taxon>
    </lineage>
</organism>
<dbReference type="Gene3D" id="3.60.15.10">
    <property type="entry name" value="Ribonuclease Z/Hydroxyacylglutathione hydrolase-like"/>
    <property type="match status" value="1"/>
</dbReference>
<protein>
    <submittedName>
        <fullName evidence="4">MBL fold metallo-hydrolase</fullName>
    </submittedName>
</protein>
<gene>
    <name evidence="4" type="ORF">OE747_18895</name>
</gene>
<comment type="caution">
    <text evidence="4">The sequence shown here is derived from an EMBL/GenBank/DDBJ whole genome shotgun (WGS) entry which is preliminary data.</text>
</comment>
<dbReference type="InterPro" id="IPR011108">
    <property type="entry name" value="RMMBL"/>
</dbReference>
<evidence type="ECO:0000259" key="3">
    <source>
        <dbReference type="SMART" id="SM01027"/>
    </source>
</evidence>
<name>A0ABT3AP11_9RHOB</name>
<evidence type="ECO:0000259" key="2">
    <source>
        <dbReference type="SMART" id="SM00849"/>
    </source>
</evidence>